<dbReference type="EMBL" id="UAPV01000001">
    <property type="protein sequence ID" value="SPT70904.1"/>
    <property type="molecule type" value="Genomic_DNA"/>
</dbReference>
<comment type="similarity">
    <text evidence="3">Belongs to the RimP family.</text>
</comment>
<dbReference type="PANTHER" id="PTHR33867">
    <property type="entry name" value="RIBOSOME MATURATION FACTOR RIMP"/>
    <property type="match status" value="1"/>
</dbReference>
<dbReference type="Gene3D" id="3.30.300.70">
    <property type="entry name" value="RimP-like superfamily, N-terminal"/>
    <property type="match status" value="1"/>
</dbReference>
<dbReference type="Proteomes" id="UP000250086">
    <property type="component" value="Unassembled WGS sequence"/>
</dbReference>
<dbReference type="Pfam" id="PF02576">
    <property type="entry name" value="RimP_N"/>
    <property type="match status" value="1"/>
</dbReference>
<evidence type="ECO:0000256" key="1">
    <source>
        <dbReference type="ARBA" id="ARBA00022490"/>
    </source>
</evidence>
<dbReference type="InterPro" id="IPR035956">
    <property type="entry name" value="RimP_N_sf"/>
</dbReference>
<evidence type="ECO:0000256" key="2">
    <source>
        <dbReference type="ARBA" id="ARBA00022517"/>
    </source>
</evidence>
<dbReference type="AlphaFoldDB" id="A0A2X0V1J0"/>
<protein>
    <recommendedName>
        <fullName evidence="3">Ribosome maturation factor RimP</fullName>
    </recommendedName>
</protein>
<dbReference type="PANTHER" id="PTHR33867:SF1">
    <property type="entry name" value="RIBOSOME MATURATION FACTOR RIMP"/>
    <property type="match status" value="1"/>
</dbReference>
<sequence length="167" mass="18428">MSGTIEDRIYDLVCPLIESMGATLWGVRYKTSHTRALLQIFIEHDDGVSADLCGDITHVLSPALDAADIIAPAYTLEVSSPGLDRILFTLDQVRDYTDNTVRAELRIPFMGRRKLEGLLLSVSEDGTLVIDDKDQGQMEIAFANVSLLRVVPKFKTNTVPKAAKAHK</sequence>
<dbReference type="SUPFAM" id="SSF74942">
    <property type="entry name" value="YhbC-like, C-terminal domain"/>
    <property type="match status" value="1"/>
</dbReference>
<keyword evidence="7" id="KW-1185">Reference proteome</keyword>
<dbReference type="Pfam" id="PF17384">
    <property type="entry name" value="DUF150_C"/>
    <property type="match status" value="1"/>
</dbReference>
<keyword evidence="1 3" id="KW-0963">Cytoplasm</keyword>
<dbReference type="InterPro" id="IPR028989">
    <property type="entry name" value="RimP_N"/>
</dbReference>
<evidence type="ECO:0000259" key="4">
    <source>
        <dbReference type="Pfam" id="PF02576"/>
    </source>
</evidence>
<dbReference type="InterPro" id="IPR028998">
    <property type="entry name" value="RimP_C"/>
</dbReference>
<evidence type="ECO:0000313" key="7">
    <source>
        <dbReference type="Proteomes" id="UP000250086"/>
    </source>
</evidence>
<organism evidence="6 7">
    <name type="scientific">Anaerobiospirillum thomasii</name>
    <dbReference type="NCBI Taxonomy" id="179995"/>
    <lineage>
        <taxon>Bacteria</taxon>
        <taxon>Pseudomonadati</taxon>
        <taxon>Pseudomonadota</taxon>
        <taxon>Gammaproteobacteria</taxon>
        <taxon>Aeromonadales</taxon>
        <taxon>Succinivibrionaceae</taxon>
        <taxon>Anaerobiospirillum</taxon>
    </lineage>
</organism>
<dbReference type="SUPFAM" id="SSF75420">
    <property type="entry name" value="YhbC-like, N-terminal domain"/>
    <property type="match status" value="1"/>
</dbReference>
<dbReference type="RefSeq" id="WP_113744918.1">
    <property type="nucleotide sequence ID" value="NZ_UAPU01000005.1"/>
</dbReference>
<feature type="domain" description="Ribosome maturation factor RimP C-terminal" evidence="5">
    <location>
        <begin position="87"/>
        <end position="154"/>
    </location>
</feature>
<accession>A0A2X0V1J0</accession>
<dbReference type="GO" id="GO:0006412">
    <property type="term" value="P:translation"/>
    <property type="evidence" value="ECO:0007669"/>
    <property type="project" value="TreeGrafter"/>
</dbReference>
<feature type="domain" description="Ribosome maturation factor RimP N-terminal" evidence="4">
    <location>
        <begin position="13"/>
        <end position="84"/>
    </location>
</feature>
<comment type="subcellular location">
    <subcellularLocation>
        <location evidence="3">Cytoplasm</location>
    </subcellularLocation>
</comment>
<reference evidence="6 7" key="1">
    <citation type="submission" date="2018-06" db="EMBL/GenBank/DDBJ databases">
        <authorList>
            <consortium name="Pathogen Informatics"/>
            <person name="Doyle S."/>
        </authorList>
    </citation>
    <scope>NUCLEOTIDE SEQUENCE [LARGE SCALE GENOMIC DNA]</scope>
    <source>
        <strain evidence="6 7">NCTC13093</strain>
    </source>
</reference>
<evidence type="ECO:0000313" key="6">
    <source>
        <dbReference type="EMBL" id="SPT70904.1"/>
    </source>
</evidence>
<gene>
    <name evidence="3 6" type="primary">rimP</name>
    <name evidence="6" type="ORF">NCTC13093_02330</name>
</gene>
<dbReference type="GO" id="GO:0000028">
    <property type="term" value="P:ribosomal small subunit assembly"/>
    <property type="evidence" value="ECO:0007669"/>
    <property type="project" value="TreeGrafter"/>
</dbReference>
<dbReference type="GO" id="GO:0005829">
    <property type="term" value="C:cytosol"/>
    <property type="evidence" value="ECO:0007669"/>
    <property type="project" value="TreeGrafter"/>
</dbReference>
<dbReference type="HAMAP" id="MF_01077">
    <property type="entry name" value="RimP"/>
    <property type="match status" value="1"/>
</dbReference>
<evidence type="ECO:0000259" key="5">
    <source>
        <dbReference type="Pfam" id="PF17384"/>
    </source>
</evidence>
<evidence type="ECO:0000256" key="3">
    <source>
        <dbReference type="HAMAP-Rule" id="MF_01077"/>
    </source>
</evidence>
<dbReference type="Gene3D" id="2.30.30.180">
    <property type="entry name" value="Ribosome maturation factor RimP, C-terminal domain"/>
    <property type="match status" value="1"/>
</dbReference>
<dbReference type="CDD" id="cd01734">
    <property type="entry name" value="YlxS_C"/>
    <property type="match status" value="1"/>
</dbReference>
<name>A0A2X0V1J0_9GAMM</name>
<dbReference type="InterPro" id="IPR003728">
    <property type="entry name" value="Ribosome_maturation_RimP"/>
</dbReference>
<dbReference type="OrthoDB" id="9805006at2"/>
<keyword evidence="2 3" id="KW-0690">Ribosome biogenesis</keyword>
<proteinExistence type="inferred from homology"/>
<comment type="function">
    <text evidence="3">Required for maturation of 30S ribosomal subunits.</text>
</comment>
<dbReference type="InterPro" id="IPR036847">
    <property type="entry name" value="RimP_C_sf"/>
</dbReference>